<organism evidence="3 4">
    <name type="scientific">Mycolicibacillus koreensis</name>
    <dbReference type="NCBI Taxonomy" id="1069220"/>
    <lineage>
        <taxon>Bacteria</taxon>
        <taxon>Bacillati</taxon>
        <taxon>Actinomycetota</taxon>
        <taxon>Actinomycetes</taxon>
        <taxon>Mycobacteriales</taxon>
        <taxon>Mycobacteriaceae</taxon>
        <taxon>Mycolicibacillus</taxon>
    </lineage>
</organism>
<dbReference type="InterPro" id="IPR052513">
    <property type="entry name" value="Thioester_dehydratase-like"/>
</dbReference>
<reference evidence="3 4" key="1">
    <citation type="submission" date="2017-04" db="EMBL/GenBank/DDBJ databases">
        <title>The new phylogeny of genus Mycobacterium.</title>
        <authorList>
            <person name="Tortoli E."/>
            <person name="Trovato A."/>
            <person name="Cirillo D.M."/>
        </authorList>
    </citation>
    <scope>NUCLEOTIDE SEQUENCE [LARGE SCALE GENOMIC DNA]</scope>
    <source>
        <strain evidence="3 4">KCTC 19819</strain>
    </source>
</reference>
<evidence type="ECO:0000259" key="2">
    <source>
        <dbReference type="Pfam" id="PF12172"/>
    </source>
</evidence>
<dbReference type="Gene3D" id="6.10.30.10">
    <property type="match status" value="1"/>
</dbReference>
<name>A0AA91PI22_9MYCO</name>
<dbReference type="PANTHER" id="PTHR34075:SF5">
    <property type="entry name" value="BLR3430 PROTEIN"/>
    <property type="match status" value="1"/>
</dbReference>
<dbReference type="Pfam" id="PF01796">
    <property type="entry name" value="OB_ChsH2_C"/>
    <property type="match status" value="1"/>
</dbReference>
<dbReference type="EMBL" id="NCXO01000001">
    <property type="protein sequence ID" value="OSC36069.1"/>
    <property type="molecule type" value="Genomic_DNA"/>
</dbReference>
<evidence type="ECO:0000313" key="4">
    <source>
        <dbReference type="Proteomes" id="UP000193577"/>
    </source>
</evidence>
<accession>A0AA91PI22</accession>
<proteinExistence type="predicted"/>
<dbReference type="Pfam" id="PF12172">
    <property type="entry name" value="zf-ChsH2"/>
    <property type="match status" value="1"/>
</dbReference>
<feature type="domain" description="ChsH2 rubredoxin-like zinc ribbon" evidence="2">
    <location>
        <begin position="50"/>
        <end position="83"/>
    </location>
</feature>
<sequence>MHPAAARNQRGGTGTRFNSGRTCRYAVDVPAASPQPAIDGWFATDDTGAPHLIGAKCPQCGTYVFPPRENNCPNPACDSDVLEAVELSRRGTVWSYTENRYPPPAPYPAPDPFEPFAIAAVELAAEGLIVLAKVAEGTLAADLTLGMELELGLEPLYTDDDGVQRLTYVWKKVSA</sequence>
<feature type="domain" description="ChsH2 C-terminal OB-fold" evidence="1">
    <location>
        <begin position="85"/>
        <end position="151"/>
    </location>
</feature>
<evidence type="ECO:0000313" key="3">
    <source>
        <dbReference type="EMBL" id="OSC36069.1"/>
    </source>
</evidence>
<gene>
    <name evidence="3" type="ORF">B8W67_00850</name>
</gene>
<evidence type="ECO:0000259" key="1">
    <source>
        <dbReference type="Pfam" id="PF01796"/>
    </source>
</evidence>
<dbReference type="InterPro" id="IPR022002">
    <property type="entry name" value="ChsH2_Znr"/>
</dbReference>
<dbReference type="InterPro" id="IPR002878">
    <property type="entry name" value="ChsH2_C"/>
</dbReference>
<dbReference type="InterPro" id="IPR012340">
    <property type="entry name" value="NA-bd_OB-fold"/>
</dbReference>
<comment type="caution">
    <text evidence="3">The sequence shown here is derived from an EMBL/GenBank/DDBJ whole genome shotgun (WGS) entry which is preliminary data.</text>
</comment>
<keyword evidence="4" id="KW-1185">Reference proteome</keyword>
<dbReference type="Proteomes" id="UP000193577">
    <property type="component" value="Unassembled WGS sequence"/>
</dbReference>
<dbReference type="SUPFAM" id="SSF50249">
    <property type="entry name" value="Nucleic acid-binding proteins"/>
    <property type="match status" value="1"/>
</dbReference>
<protein>
    <submittedName>
        <fullName evidence="3">Benzoylsuccinyl-CoA thiolase</fullName>
    </submittedName>
</protein>
<dbReference type="AlphaFoldDB" id="A0AA91PI22"/>
<dbReference type="PANTHER" id="PTHR34075">
    <property type="entry name" value="BLR3430 PROTEIN"/>
    <property type="match status" value="1"/>
</dbReference>